<organism evidence="2 3">
    <name type="scientific">Flammeovirga pacifica</name>
    <dbReference type="NCBI Taxonomy" id="915059"/>
    <lineage>
        <taxon>Bacteria</taxon>
        <taxon>Pseudomonadati</taxon>
        <taxon>Bacteroidota</taxon>
        <taxon>Cytophagia</taxon>
        <taxon>Cytophagales</taxon>
        <taxon>Flammeovirgaceae</taxon>
        <taxon>Flammeovirga</taxon>
    </lineage>
</organism>
<feature type="signal peptide" evidence="1">
    <location>
        <begin position="1"/>
        <end position="26"/>
    </location>
</feature>
<dbReference type="OrthoDB" id="981332at2"/>
<keyword evidence="1" id="KW-0732">Signal</keyword>
<name>A0A1S1Z4F5_FLAPC</name>
<dbReference type="AlphaFoldDB" id="A0A1S1Z4F5"/>
<protein>
    <recommendedName>
        <fullName evidence="4">Lipoprotein SmpA/OmlA domain-containing protein</fullName>
    </recommendedName>
</protein>
<dbReference type="PROSITE" id="PS51257">
    <property type="entry name" value="PROKAR_LIPOPROTEIN"/>
    <property type="match status" value="1"/>
</dbReference>
<gene>
    <name evidence="2" type="ORF">NH26_18355</name>
</gene>
<sequence>MTLNKILTASLIVVHILLITSCAKDAKVSEDDFDMTSWKNDPQGCKGDRAIIDQDFMKIKDKLLGVSITGIRKTLGAPDRVDLDNRSTKQYVYFVQKGGQCEDSDEQSVGKSYRIYFDALELVREISPEL</sequence>
<evidence type="ECO:0000313" key="3">
    <source>
        <dbReference type="Proteomes" id="UP000179797"/>
    </source>
</evidence>
<evidence type="ECO:0000313" key="2">
    <source>
        <dbReference type="EMBL" id="OHX68168.1"/>
    </source>
</evidence>
<dbReference type="EMBL" id="JRYR02000001">
    <property type="protein sequence ID" value="OHX68168.1"/>
    <property type="molecule type" value="Genomic_DNA"/>
</dbReference>
<keyword evidence="3" id="KW-1185">Reference proteome</keyword>
<proteinExistence type="predicted"/>
<comment type="caution">
    <text evidence="2">The sequence shown here is derived from an EMBL/GenBank/DDBJ whole genome shotgun (WGS) entry which is preliminary data.</text>
</comment>
<evidence type="ECO:0008006" key="4">
    <source>
        <dbReference type="Google" id="ProtNLM"/>
    </source>
</evidence>
<reference evidence="2 3" key="1">
    <citation type="journal article" date="2012" name="Int. J. Syst. Evol. Microbiol.">
        <title>Flammeovirga pacifica sp. nov., isolated from deep-sea sediment.</title>
        <authorList>
            <person name="Xu H."/>
            <person name="Fu Y."/>
            <person name="Yang N."/>
            <person name="Ding Z."/>
            <person name="Lai Q."/>
            <person name="Zeng R."/>
        </authorList>
    </citation>
    <scope>NUCLEOTIDE SEQUENCE [LARGE SCALE GENOMIC DNA]</scope>
    <source>
        <strain evidence="3">DSM 24597 / LMG 26175 / WPAGA1</strain>
    </source>
</reference>
<accession>A0A1S1Z4F5</accession>
<dbReference type="STRING" id="915059.NH26_18355"/>
<dbReference type="Proteomes" id="UP000179797">
    <property type="component" value="Unassembled WGS sequence"/>
</dbReference>
<feature type="chain" id="PRO_5010383200" description="Lipoprotein SmpA/OmlA domain-containing protein" evidence="1">
    <location>
        <begin position="27"/>
        <end position="130"/>
    </location>
</feature>
<dbReference type="RefSeq" id="WP_044223372.1">
    <property type="nucleotide sequence ID" value="NZ_JRYR02000001.1"/>
</dbReference>
<evidence type="ECO:0000256" key="1">
    <source>
        <dbReference type="SAM" id="SignalP"/>
    </source>
</evidence>